<evidence type="ECO:0000313" key="2">
    <source>
        <dbReference type="Proteomes" id="UP001152484"/>
    </source>
</evidence>
<gene>
    <name evidence="1" type="ORF">CEURO_LOCUS3414</name>
</gene>
<dbReference type="Pfam" id="PF14223">
    <property type="entry name" value="Retrotran_gag_2"/>
    <property type="match status" value="1"/>
</dbReference>
<reference evidence="1" key="1">
    <citation type="submission" date="2022-07" db="EMBL/GenBank/DDBJ databases">
        <authorList>
            <person name="Macas J."/>
            <person name="Novak P."/>
            <person name="Neumann P."/>
        </authorList>
    </citation>
    <scope>NUCLEOTIDE SEQUENCE</scope>
</reference>
<dbReference type="OrthoDB" id="153096at2759"/>
<accession>A0A9P1E0M6</accession>
<name>A0A9P1E0M6_CUSEU</name>
<comment type="caution">
    <text evidence="1">The sequence shown here is derived from an EMBL/GenBank/DDBJ whole genome shotgun (WGS) entry which is preliminary data.</text>
</comment>
<keyword evidence="2" id="KW-1185">Reference proteome</keyword>
<protein>
    <recommendedName>
        <fullName evidence="3">Retrotransposon gag domain-containing protein</fullName>
    </recommendedName>
</protein>
<dbReference type="AlphaFoldDB" id="A0A9P1E0M6"/>
<dbReference type="PANTHER" id="PTHR47481:SF22">
    <property type="entry name" value="RETROTRANSPOSON GAG DOMAIN-CONTAINING PROTEIN"/>
    <property type="match status" value="1"/>
</dbReference>
<proteinExistence type="predicted"/>
<evidence type="ECO:0008006" key="3">
    <source>
        <dbReference type="Google" id="ProtNLM"/>
    </source>
</evidence>
<organism evidence="1 2">
    <name type="scientific">Cuscuta europaea</name>
    <name type="common">European dodder</name>
    <dbReference type="NCBI Taxonomy" id="41803"/>
    <lineage>
        <taxon>Eukaryota</taxon>
        <taxon>Viridiplantae</taxon>
        <taxon>Streptophyta</taxon>
        <taxon>Embryophyta</taxon>
        <taxon>Tracheophyta</taxon>
        <taxon>Spermatophyta</taxon>
        <taxon>Magnoliopsida</taxon>
        <taxon>eudicotyledons</taxon>
        <taxon>Gunneridae</taxon>
        <taxon>Pentapetalae</taxon>
        <taxon>asterids</taxon>
        <taxon>lamiids</taxon>
        <taxon>Solanales</taxon>
        <taxon>Convolvulaceae</taxon>
        <taxon>Cuscuteae</taxon>
        <taxon>Cuscuta</taxon>
        <taxon>Cuscuta subgen. Cuscuta</taxon>
    </lineage>
</organism>
<dbReference type="PANTHER" id="PTHR47481">
    <property type="match status" value="1"/>
</dbReference>
<dbReference type="Proteomes" id="UP001152484">
    <property type="component" value="Unassembled WGS sequence"/>
</dbReference>
<sequence>MAHDSFASTIPTAAMEPSITVQASSSAVLHDSTMPYSSQVQPMPPMDISSPFVRRHGPLSDPVLPAPDSYKMFGMPQSFSWTCIASCHACYAFSAATPCSDWSFSFVDHDFFFPEYYYGVQQSGVTSGSLYGLHLLRSAWHISSPATPVRDIASLLGVIDGSVSAPPQLIPDVHRREVLNPEYHYWLKIDQAVRSWIFTTLSRDILMEVYDLKFSACIWQCLETRFMFASLARSMELKRQLSHIKKNESQSIDQYLLEIQILVDNLNSINSPVSNRDLIEYTILGLGLDYESLITTLSYIPGEVTLETLRPILQT</sequence>
<evidence type="ECO:0000313" key="1">
    <source>
        <dbReference type="EMBL" id="CAH9069849.1"/>
    </source>
</evidence>
<dbReference type="EMBL" id="CAMAPE010000005">
    <property type="protein sequence ID" value="CAH9069849.1"/>
    <property type="molecule type" value="Genomic_DNA"/>
</dbReference>